<comment type="function">
    <text evidence="10">Catalyzes the transfer of pyrophosphate from adenosine triphosphate (ATP) to 6-hydroxymethyl-7,8-dihydropterin, an enzymatic step in folate biosynthesis pathway.</text>
</comment>
<name>V5SGH4_9HYPH</name>
<dbReference type="EMBL" id="CP006912">
    <property type="protein sequence ID" value="AHB49140.1"/>
    <property type="molecule type" value="Genomic_DNA"/>
</dbReference>
<evidence type="ECO:0000256" key="7">
    <source>
        <dbReference type="ARBA" id="ARBA00022777"/>
    </source>
</evidence>
<dbReference type="GO" id="GO:0003848">
    <property type="term" value="F:2-amino-4-hydroxy-6-hydroxymethyldihydropteridine diphosphokinase activity"/>
    <property type="evidence" value="ECO:0007669"/>
    <property type="project" value="UniProtKB-EC"/>
</dbReference>
<comment type="similarity">
    <text evidence="2">Belongs to the HPPK family.</text>
</comment>
<dbReference type="CDD" id="cd00483">
    <property type="entry name" value="HPPK"/>
    <property type="match status" value="1"/>
</dbReference>
<evidence type="ECO:0000256" key="12">
    <source>
        <dbReference type="ARBA" id="ARBA00033413"/>
    </source>
</evidence>
<sequence>MKKSAKASADFDALIGLGSNMGDKQANIRRAIGLLTEAGDIRLVRASRLYRTPPWGVLDQDWFVNACIAVATDLAPYDLLARCLGVEDEMKRVRHERWGPRVIDVDVLTYRNVALDDARLTVPHPRIVERAFVLLPLKDIAPDLVVSGHVLDHWLAKLDTAGVEPVATAE</sequence>
<proteinExistence type="inferred from homology"/>
<reference evidence="14 15" key="1">
    <citation type="journal article" date="2014" name="Genome Announc.">
        <title>Complete Genome Sequence of Hyphomicrobium nitrativorans Strain NL23, a Denitrifying Bacterium Isolated from Biofilm of a Methanol-Fed Denitrification System Treating Seawater at the Montreal Biodome.</title>
        <authorList>
            <person name="Martineau C."/>
            <person name="Villeneuve C."/>
            <person name="Mauffrey F."/>
            <person name="Villemur R."/>
        </authorList>
    </citation>
    <scope>NUCLEOTIDE SEQUENCE [LARGE SCALE GENOMIC DNA]</scope>
    <source>
        <strain evidence="14">NL23</strain>
    </source>
</reference>
<dbReference type="OrthoDB" id="9808041at2"/>
<dbReference type="PANTHER" id="PTHR43071">
    <property type="entry name" value="2-AMINO-4-HYDROXY-6-HYDROXYMETHYLDIHYDROPTERIDINE PYROPHOSPHOKINASE"/>
    <property type="match status" value="1"/>
</dbReference>
<keyword evidence="15" id="KW-1185">Reference proteome</keyword>
<dbReference type="EC" id="2.7.6.3" evidence="3"/>
<keyword evidence="8" id="KW-0067">ATP-binding</keyword>
<evidence type="ECO:0000313" key="14">
    <source>
        <dbReference type="EMBL" id="AHB49140.1"/>
    </source>
</evidence>
<evidence type="ECO:0000313" key="15">
    <source>
        <dbReference type="Proteomes" id="UP000018542"/>
    </source>
</evidence>
<dbReference type="InterPro" id="IPR035907">
    <property type="entry name" value="Hppk_sf"/>
</dbReference>
<keyword evidence="6" id="KW-0547">Nucleotide-binding</keyword>
<dbReference type="STRING" id="1029756.W911_13150"/>
<dbReference type="Pfam" id="PF01288">
    <property type="entry name" value="HPPK"/>
    <property type="match status" value="1"/>
</dbReference>
<dbReference type="UniPathway" id="UPA00077">
    <property type="reaction ID" value="UER00155"/>
</dbReference>
<dbReference type="AlphaFoldDB" id="V5SGH4"/>
<dbReference type="RefSeq" id="WP_023787958.1">
    <property type="nucleotide sequence ID" value="NC_022997.1"/>
</dbReference>
<evidence type="ECO:0000256" key="11">
    <source>
        <dbReference type="ARBA" id="ARBA00029766"/>
    </source>
</evidence>
<evidence type="ECO:0000256" key="4">
    <source>
        <dbReference type="ARBA" id="ARBA00016218"/>
    </source>
</evidence>
<dbReference type="Proteomes" id="UP000018542">
    <property type="component" value="Chromosome"/>
</dbReference>
<organism evidence="14 15">
    <name type="scientific">Hyphomicrobium nitrativorans NL23</name>
    <dbReference type="NCBI Taxonomy" id="1029756"/>
    <lineage>
        <taxon>Bacteria</taxon>
        <taxon>Pseudomonadati</taxon>
        <taxon>Pseudomonadota</taxon>
        <taxon>Alphaproteobacteria</taxon>
        <taxon>Hyphomicrobiales</taxon>
        <taxon>Hyphomicrobiaceae</taxon>
        <taxon>Hyphomicrobium</taxon>
    </lineage>
</organism>
<dbReference type="Gene3D" id="3.30.70.560">
    <property type="entry name" value="7,8-Dihydro-6-hydroxymethylpterin-pyrophosphokinase HPPK"/>
    <property type="match status" value="1"/>
</dbReference>
<evidence type="ECO:0000256" key="6">
    <source>
        <dbReference type="ARBA" id="ARBA00022741"/>
    </source>
</evidence>
<feature type="domain" description="7,8-dihydro-6-hydroxymethylpterin-pyrophosphokinase" evidence="13">
    <location>
        <begin position="97"/>
        <end position="108"/>
    </location>
</feature>
<protein>
    <recommendedName>
        <fullName evidence="4">2-amino-4-hydroxy-6-hydroxymethyldihydropteridine pyrophosphokinase</fullName>
        <ecNumber evidence="3">2.7.6.3</ecNumber>
    </recommendedName>
    <alternativeName>
        <fullName evidence="11">6-hydroxymethyl-7,8-dihydropterin pyrophosphokinase</fullName>
    </alternativeName>
    <alternativeName>
        <fullName evidence="12">7,8-dihydro-6-hydroxymethylpterin-pyrophosphokinase</fullName>
    </alternativeName>
</protein>
<evidence type="ECO:0000256" key="9">
    <source>
        <dbReference type="ARBA" id="ARBA00022909"/>
    </source>
</evidence>
<dbReference type="InterPro" id="IPR000550">
    <property type="entry name" value="Hppk"/>
</dbReference>
<evidence type="ECO:0000256" key="2">
    <source>
        <dbReference type="ARBA" id="ARBA00005810"/>
    </source>
</evidence>
<dbReference type="KEGG" id="hni:W911_13150"/>
<dbReference type="GO" id="GO:0046654">
    <property type="term" value="P:tetrahydrofolate biosynthetic process"/>
    <property type="evidence" value="ECO:0007669"/>
    <property type="project" value="UniProtKB-UniPathway"/>
</dbReference>
<dbReference type="HOGENOM" id="CLU_097916_1_2_5"/>
<evidence type="ECO:0000256" key="8">
    <source>
        <dbReference type="ARBA" id="ARBA00022840"/>
    </source>
</evidence>
<dbReference type="GO" id="GO:0046656">
    <property type="term" value="P:folic acid biosynthetic process"/>
    <property type="evidence" value="ECO:0007669"/>
    <property type="project" value="UniProtKB-KW"/>
</dbReference>
<dbReference type="SUPFAM" id="SSF55083">
    <property type="entry name" value="6-hydroxymethyl-7,8-dihydropterin pyrophosphokinase, HPPK"/>
    <property type="match status" value="1"/>
</dbReference>
<evidence type="ECO:0000256" key="10">
    <source>
        <dbReference type="ARBA" id="ARBA00029409"/>
    </source>
</evidence>
<evidence type="ECO:0000256" key="1">
    <source>
        <dbReference type="ARBA" id="ARBA00005051"/>
    </source>
</evidence>
<dbReference type="PANTHER" id="PTHR43071:SF1">
    <property type="entry name" value="2-AMINO-4-HYDROXY-6-HYDROXYMETHYLDIHYDROPTERIDINE PYROPHOSPHOKINASE"/>
    <property type="match status" value="1"/>
</dbReference>
<dbReference type="GO" id="GO:0016301">
    <property type="term" value="F:kinase activity"/>
    <property type="evidence" value="ECO:0007669"/>
    <property type="project" value="UniProtKB-KW"/>
</dbReference>
<dbReference type="GO" id="GO:0005524">
    <property type="term" value="F:ATP binding"/>
    <property type="evidence" value="ECO:0007669"/>
    <property type="project" value="UniProtKB-KW"/>
</dbReference>
<evidence type="ECO:0000256" key="5">
    <source>
        <dbReference type="ARBA" id="ARBA00022679"/>
    </source>
</evidence>
<dbReference type="PROSITE" id="PS00794">
    <property type="entry name" value="HPPK"/>
    <property type="match status" value="1"/>
</dbReference>
<gene>
    <name evidence="14" type="ORF">W911_13150</name>
</gene>
<keyword evidence="5" id="KW-0808">Transferase</keyword>
<evidence type="ECO:0000259" key="13">
    <source>
        <dbReference type="PROSITE" id="PS00794"/>
    </source>
</evidence>
<keyword evidence="7 14" id="KW-0418">Kinase</keyword>
<dbReference type="PATRIC" id="fig|1029756.8.peg.2737"/>
<accession>V5SGH4</accession>
<dbReference type="NCBIfam" id="TIGR01498">
    <property type="entry name" value="folK"/>
    <property type="match status" value="1"/>
</dbReference>
<comment type="pathway">
    <text evidence="1">Cofactor biosynthesis; tetrahydrofolate biosynthesis; 2-amino-4-hydroxy-6-hydroxymethyl-7,8-dihydropteridine diphosphate from 7,8-dihydroneopterin triphosphate: step 4/4.</text>
</comment>
<evidence type="ECO:0000256" key="3">
    <source>
        <dbReference type="ARBA" id="ARBA00013253"/>
    </source>
</evidence>
<keyword evidence="9" id="KW-0289">Folate biosynthesis</keyword>